<evidence type="ECO:0000313" key="3">
    <source>
        <dbReference type="Proteomes" id="UP000092154"/>
    </source>
</evidence>
<dbReference type="STRING" id="1314800.A0A1B7MUW7"/>
<dbReference type="GO" id="GO:0140664">
    <property type="term" value="F:ATP-dependent DNA damage sensor activity"/>
    <property type="evidence" value="ECO:0007669"/>
    <property type="project" value="InterPro"/>
</dbReference>
<keyword evidence="3" id="KW-1185">Reference proteome</keyword>
<dbReference type="GO" id="GO:0090656">
    <property type="term" value="P:t-circle formation"/>
    <property type="evidence" value="ECO:0007669"/>
    <property type="project" value="TreeGrafter"/>
</dbReference>
<accession>A0A1B7MUW7</accession>
<dbReference type="PANTHER" id="PTHR46487:SF1">
    <property type="entry name" value="DNA REPAIR PROTEIN XRCC3"/>
    <property type="match status" value="1"/>
</dbReference>
<feature type="domain" description="RecA family profile 1" evidence="1">
    <location>
        <begin position="1"/>
        <end position="54"/>
    </location>
</feature>
<dbReference type="SUPFAM" id="SSF52540">
    <property type="entry name" value="P-loop containing nucleoside triphosphate hydrolases"/>
    <property type="match status" value="1"/>
</dbReference>
<dbReference type="GO" id="GO:0000722">
    <property type="term" value="P:telomere maintenance via recombination"/>
    <property type="evidence" value="ECO:0007669"/>
    <property type="project" value="TreeGrafter"/>
</dbReference>
<evidence type="ECO:0000313" key="2">
    <source>
        <dbReference type="EMBL" id="OAX36413.1"/>
    </source>
</evidence>
<dbReference type="InterPro" id="IPR020588">
    <property type="entry name" value="RecA_ATP-bd"/>
</dbReference>
<dbReference type="EMBL" id="KV448418">
    <property type="protein sequence ID" value="OAX36413.1"/>
    <property type="molecule type" value="Genomic_DNA"/>
</dbReference>
<feature type="non-terminal residue" evidence="2">
    <location>
        <position position="174"/>
    </location>
</feature>
<reference evidence="2 3" key="1">
    <citation type="submission" date="2016-06" db="EMBL/GenBank/DDBJ databases">
        <title>Comparative genomics of the ectomycorrhizal sister species Rhizopogon vinicolor and Rhizopogon vesiculosus (Basidiomycota: Boletales) reveals a divergence of the mating type B locus.</title>
        <authorList>
            <consortium name="DOE Joint Genome Institute"/>
            <person name="Mujic A.B."/>
            <person name="Kuo A."/>
            <person name="Tritt A."/>
            <person name="Lipzen A."/>
            <person name="Chen C."/>
            <person name="Johnson J."/>
            <person name="Sharma A."/>
            <person name="Barry K."/>
            <person name="Grigoriev I.V."/>
            <person name="Spatafora J.W."/>
        </authorList>
    </citation>
    <scope>NUCLEOTIDE SEQUENCE [LARGE SCALE GENOMIC DNA]</scope>
    <source>
        <strain evidence="2 3">AM-OR11-026</strain>
    </source>
</reference>
<dbReference type="GO" id="GO:0071140">
    <property type="term" value="P:resolution of mitotic recombination intermediates"/>
    <property type="evidence" value="ECO:0007669"/>
    <property type="project" value="TreeGrafter"/>
</dbReference>
<gene>
    <name evidence="2" type="ORF">K503DRAFT_650155</name>
</gene>
<dbReference type="PROSITE" id="PS50162">
    <property type="entry name" value="RECA_2"/>
    <property type="match status" value="1"/>
</dbReference>
<dbReference type="GO" id="GO:0045003">
    <property type="term" value="P:double-strand break repair via synthesis-dependent strand annealing"/>
    <property type="evidence" value="ECO:0007669"/>
    <property type="project" value="TreeGrafter"/>
</dbReference>
<name>A0A1B7MUW7_9AGAM</name>
<proteinExistence type="predicted"/>
<protein>
    <recommendedName>
        <fullName evidence="1">RecA family profile 1 domain-containing protein</fullName>
    </recommendedName>
</protein>
<dbReference type="PANTHER" id="PTHR46487">
    <property type="entry name" value="DNA REPAIR PROTEIN XRCC3"/>
    <property type="match status" value="1"/>
</dbReference>
<dbReference type="GO" id="GO:0033065">
    <property type="term" value="C:Rad51C-XRCC3 complex"/>
    <property type="evidence" value="ECO:0007669"/>
    <property type="project" value="TreeGrafter"/>
</dbReference>
<dbReference type="InterPro" id="IPR027417">
    <property type="entry name" value="P-loop_NTPase"/>
</dbReference>
<dbReference type="InParanoid" id="A0A1B7MUW7"/>
<organism evidence="2 3">
    <name type="scientific">Rhizopogon vinicolor AM-OR11-026</name>
    <dbReference type="NCBI Taxonomy" id="1314800"/>
    <lineage>
        <taxon>Eukaryota</taxon>
        <taxon>Fungi</taxon>
        <taxon>Dikarya</taxon>
        <taxon>Basidiomycota</taxon>
        <taxon>Agaricomycotina</taxon>
        <taxon>Agaricomycetes</taxon>
        <taxon>Agaricomycetidae</taxon>
        <taxon>Boletales</taxon>
        <taxon>Suillineae</taxon>
        <taxon>Rhizopogonaceae</taxon>
        <taxon>Rhizopogon</taxon>
    </lineage>
</organism>
<dbReference type="Proteomes" id="UP000092154">
    <property type="component" value="Unassembled WGS sequence"/>
</dbReference>
<dbReference type="OrthoDB" id="1861185at2759"/>
<dbReference type="GO" id="GO:0000400">
    <property type="term" value="F:four-way junction DNA binding"/>
    <property type="evidence" value="ECO:0007669"/>
    <property type="project" value="TreeGrafter"/>
</dbReference>
<evidence type="ECO:0000259" key="1">
    <source>
        <dbReference type="PROSITE" id="PS50162"/>
    </source>
</evidence>
<dbReference type="AlphaFoldDB" id="A0A1B7MUW7"/>
<sequence length="174" mass="19599">LKLIVIDAITELFHTTNETTQFLVERSRRLSEIATLLHALASKHQIAVLVLNEVSDIFDRNTAPLESVQIDYNEQFRWFGLAESGLGEGRKEATLGLVWSDQLNARIILSRTGRRLYLEESERPRRIPESIPATVTSPIHPISEDQLLLVRRLTVVFSSVCDPASCDYIVTAEG</sequence>
<dbReference type="GO" id="GO:0005524">
    <property type="term" value="F:ATP binding"/>
    <property type="evidence" value="ECO:0007669"/>
    <property type="project" value="InterPro"/>
</dbReference>
<dbReference type="Gene3D" id="3.40.50.300">
    <property type="entry name" value="P-loop containing nucleotide triphosphate hydrolases"/>
    <property type="match status" value="1"/>
</dbReference>
<dbReference type="GO" id="GO:0005657">
    <property type="term" value="C:replication fork"/>
    <property type="evidence" value="ECO:0007669"/>
    <property type="project" value="TreeGrafter"/>
</dbReference>
<feature type="non-terminal residue" evidence="2">
    <location>
        <position position="1"/>
    </location>
</feature>
<dbReference type="GO" id="GO:0061982">
    <property type="term" value="P:meiosis I cell cycle process"/>
    <property type="evidence" value="ECO:0007669"/>
    <property type="project" value="UniProtKB-ARBA"/>
</dbReference>